<dbReference type="Gene3D" id="3.40.30.120">
    <property type="match status" value="1"/>
</dbReference>
<dbReference type="Proteomes" id="UP000054321">
    <property type="component" value="Unassembled WGS sequence"/>
</dbReference>
<name>A0A0C3H1M8_OIDMZ</name>
<dbReference type="Gene3D" id="3.50.50.60">
    <property type="entry name" value="FAD/NAD(P)-binding domain"/>
    <property type="match status" value="1"/>
</dbReference>
<dbReference type="InParanoid" id="A0A0C3H1M8"/>
<feature type="domain" description="FAD-binding" evidence="4">
    <location>
        <begin position="12"/>
        <end position="353"/>
    </location>
</feature>
<keyword evidence="1" id="KW-0285">Flavoprotein</keyword>
<accession>A0A0C3H1M8</accession>
<dbReference type="EMBL" id="KN832882">
    <property type="protein sequence ID" value="KIM97264.1"/>
    <property type="molecule type" value="Genomic_DNA"/>
</dbReference>
<dbReference type="Pfam" id="PF21274">
    <property type="entry name" value="Rng_hyd_C"/>
    <property type="match status" value="1"/>
</dbReference>
<reference evidence="6" key="2">
    <citation type="submission" date="2015-01" db="EMBL/GenBank/DDBJ databases">
        <title>Evolutionary Origins and Diversification of the Mycorrhizal Mutualists.</title>
        <authorList>
            <consortium name="DOE Joint Genome Institute"/>
            <consortium name="Mycorrhizal Genomics Consortium"/>
            <person name="Kohler A."/>
            <person name="Kuo A."/>
            <person name="Nagy L.G."/>
            <person name="Floudas D."/>
            <person name="Copeland A."/>
            <person name="Barry K.W."/>
            <person name="Cichocki N."/>
            <person name="Veneault-Fourrey C."/>
            <person name="LaButti K."/>
            <person name="Lindquist E.A."/>
            <person name="Lipzen A."/>
            <person name="Lundell T."/>
            <person name="Morin E."/>
            <person name="Murat C."/>
            <person name="Riley R."/>
            <person name="Ohm R."/>
            <person name="Sun H."/>
            <person name="Tunlid A."/>
            <person name="Henrissat B."/>
            <person name="Grigoriev I.V."/>
            <person name="Hibbett D.S."/>
            <person name="Martin F."/>
        </authorList>
    </citation>
    <scope>NUCLEOTIDE SEQUENCE [LARGE SCALE GENOMIC DNA]</scope>
    <source>
        <strain evidence="6">Zn</strain>
    </source>
</reference>
<keyword evidence="6" id="KW-1185">Reference proteome</keyword>
<evidence type="ECO:0000259" key="4">
    <source>
        <dbReference type="Pfam" id="PF01494"/>
    </source>
</evidence>
<dbReference type="PRINTS" id="PR00420">
    <property type="entry name" value="RNGMNOXGNASE"/>
</dbReference>
<gene>
    <name evidence="5" type="ORF">OIDMADRAFT_32283</name>
</gene>
<dbReference type="GO" id="GO:0016709">
    <property type="term" value="F:oxidoreductase activity, acting on paired donors, with incorporation or reduction of molecular oxygen, NAD(P)H as one donor, and incorporation of one atom of oxygen"/>
    <property type="evidence" value="ECO:0007669"/>
    <property type="project" value="UniProtKB-ARBA"/>
</dbReference>
<dbReference type="Pfam" id="PF01494">
    <property type="entry name" value="FAD_binding_3"/>
    <property type="match status" value="1"/>
</dbReference>
<dbReference type="Gene3D" id="3.30.9.10">
    <property type="entry name" value="D-Amino Acid Oxidase, subunit A, domain 2"/>
    <property type="match status" value="1"/>
</dbReference>
<evidence type="ECO:0000256" key="3">
    <source>
        <dbReference type="ARBA" id="ARBA00023002"/>
    </source>
</evidence>
<evidence type="ECO:0000256" key="2">
    <source>
        <dbReference type="ARBA" id="ARBA00022827"/>
    </source>
</evidence>
<reference evidence="5 6" key="1">
    <citation type="submission" date="2014-04" db="EMBL/GenBank/DDBJ databases">
        <authorList>
            <consortium name="DOE Joint Genome Institute"/>
            <person name="Kuo A."/>
            <person name="Martino E."/>
            <person name="Perotto S."/>
            <person name="Kohler A."/>
            <person name="Nagy L.G."/>
            <person name="Floudas D."/>
            <person name="Copeland A."/>
            <person name="Barry K.W."/>
            <person name="Cichocki N."/>
            <person name="Veneault-Fourrey C."/>
            <person name="LaButti K."/>
            <person name="Lindquist E.A."/>
            <person name="Lipzen A."/>
            <person name="Lundell T."/>
            <person name="Morin E."/>
            <person name="Murat C."/>
            <person name="Sun H."/>
            <person name="Tunlid A."/>
            <person name="Henrissat B."/>
            <person name="Grigoriev I.V."/>
            <person name="Hibbett D.S."/>
            <person name="Martin F."/>
            <person name="Nordberg H.P."/>
            <person name="Cantor M.N."/>
            <person name="Hua S.X."/>
        </authorList>
    </citation>
    <scope>NUCLEOTIDE SEQUENCE [LARGE SCALE GENOMIC DNA]</scope>
    <source>
        <strain evidence="5 6">Zn</strain>
    </source>
</reference>
<protein>
    <recommendedName>
        <fullName evidence="4">FAD-binding domain-containing protein</fullName>
    </recommendedName>
</protein>
<organism evidence="5 6">
    <name type="scientific">Oidiodendron maius (strain Zn)</name>
    <dbReference type="NCBI Taxonomy" id="913774"/>
    <lineage>
        <taxon>Eukaryota</taxon>
        <taxon>Fungi</taxon>
        <taxon>Dikarya</taxon>
        <taxon>Ascomycota</taxon>
        <taxon>Pezizomycotina</taxon>
        <taxon>Leotiomycetes</taxon>
        <taxon>Leotiomycetes incertae sedis</taxon>
        <taxon>Myxotrichaceae</taxon>
        <taxon>Oidiodendron</taxon>
    </lineage>
</organism>
<dbReference type="STRING" id="913774.A0A0C3H1M8"/>
<dbReference type="InterPro" id="IPR002938">
    <property type="entry name" value="FAD-bd"/>
</dbReference>
<dbReference type="HOGENOM" id="CLU_009665_14_0_1"/>
<dbReference type="OrthoDB" id="2690153at2759"/>
<keyword evidence="2" id="KW-0274">FAD</keyword>
<dbReference type="PANTHER" id="PTHR43004">
    <property type="entry name" value="TRK SYSTEM POTASSIUM UPTAKE PROTEIN"/>
    <property type="match status" value="1"/>
</dbReference>
<dbReference type="InterPro" id="IPR050641">
    <property type="entry name" value="RIFMO-like"/>
</dbReference>
<dbReference type="SUPFAM" id="SSF51905">
    <property type="entry name" value="FAD/NAD(P)-binding domain"/>
    <property type="match status" value="1"/>
</dbReference>
<keyword evidence="3" id="KW-0560">Oxidoreductase</keyword>
<dbReference type="PANTHER" id="PTHR43004:SF8">
    <property type="entry name" value="FAD-BINDING DOMAIN-CONTAINING PROTEIN-RELATED"/>
    <property type="match status" value="1"/>
</dbReference>
<dbReference type="AlphaFoldDB" id="A0A0C3H1M8"/>
<evidence type="ECO:0000313" key="5">
    <source>
        <dbReference type="EMBL" id="KIM97264.1"/>
    </source>
</evidence>
<proteinExistence type="predicted"/>
<dbReference type="GO" id="GO:0071949">
    <property type="term" value="F:FAD binding"/>
    <property type="evidence" value="ECO:0007669"/>
    <property type="project" value="InterPro"/>
</dbReference>
<evidence type="ECO:0000256" key="1">
    <source>
        <dbReference type="ARBA" id="ARBA00022630"/>
    </source>
</evidence>
<evidence type="ECO:0000313" key="6">
    <source>
        <dbReference type="Proteomes" id="UP000054321"/>
    </source>
</evidence>
<sequence>MVWSIQEFYWGIVISKAPGTADTPRAHLVNPYALECLRDIDLEDEARRMAVTRDEFRSMRWCRSMVGEEYGKVFCWGGHPDTKRDIQISSPCDFIDLPQTYLEPILVKHATHTGFQVRFSTDLIKVERTSSGTVCTVKDETTQTTYQIRTRFLFGADGGRSFVARSLNFNFLTEPSRGVACNILLNADLTHLMHERHAQLHWVMKPDGITRFGTAPVLRMIRPWTQWLIVAFSPGVTDDPFRDLTPQSPELVNFVKEVIGDESVDVEVIRLDPWVVRESVAEKFSSEQDVFLLGDAAHRHPPAFGLGSNTCIQDAYNLAWKAAYVAKGLAGPALLDSYSDERQPVGADLVRESNDEMAAHGAVWEALGMFAGSPEEGRRQINQLSKATEEGAARRLRLHNALERKRREGESLGICMNQTYDSNAVYLDDEAEPSPSVQGNRFKSILVTSYPGNRLPHAWVDKSTRRKLISTQDLAGRGSFCLLTGVGGDAWMLAALKVSKAMGIPIATYGIGFGLDYQDVYREWQERREIDEAGCILVRPDRFVAWRSMKMIPDCEGKLLQVLRHVLSRDETAVVSNHRGQARD</sequence>
<dbReference type="InterPro" id="IPR036188">
    <property type="entry name" value="FAD/NAD-bd_sf"/>
</dbReference>